<gene>
    <name evidence="5" type="ORF">KDAU_43500</name>
</gene>
<dbReference type="OrthoDB" id="9761532at2"/>
<dbReference type="Pfam" id="PF07687">
    <property type="entry name" value="M20_dimer"/>
    <property type="match status" value="1"/>
</dbReference>
<evidence type="ECO:0000259" key="4">
    <source>
        <dbReference type="Pfam" id="PF07687"/>
    </source>
</evidence>
<dbReference type="PANTHER" id="PTHR43270">
    <property type="entry name" value="BETA-ALA-HIS DIPEPTIDASE"/>
    <property type="match status" value="1"/>
</dbReference>
<sequence>MSFDELRQAVHAVMPTVIDDLARLVRVPSVAAPGFARESVLEGARVTSDILRGVGVQDVRLLEMPSGYPAVFGEIPAPAGMPTVLLYAHYDVQPAGEVDEWETPPFELTARPDGRLYGRGAADDKSGIAVHVAALRSFAGRFPVGLKVLIEGEEEFGNSLASYLPEHRDLFRADVVVVADAGNNHVGEPLLTTTLRGFASQVVEVRALRGPVHSGAFGGPTPDALVALIRMLATLHDEQGNVAVEGMQSQPWHGSDIPEEEFRQLAGVLSGVDLIGSGSIASRVCASYSINVVGLDAPAVQGARNALIDVARARVSVRVPPGRSGQEALELLTAHLKAVAPWNVQLAFSEAETGEGHAIATDGPAYIAAYKALQFAYGKDASEIGSGGSIPLINAFASVFPEAEIILWGAEDASANIHAPNESVDPSEIERAALAEASFLSELAREQTVD</sequence>
<dbReference type="Gene3D" id="3.30.70.360">
    <property type="match status" value="1"/>
</dbReference>
<evidence type="ECO:0000313" key="6">
    <source>
        <dbReference type="Proteomes" id="UP000287224"/>
    </source>
</evidence>
<proteinExistence type="predicted"/>
<dbReference type="InterPro" id="IPR051458">
    <property type="entry name" value="Cyt/Met_Dipeptidase"/>
</dbReference>
<dbReference type="NCBIfam" id="NF005914">
    <property type="entry name" value="PRK07907.1"/>
    <property type="match status" value="1"/>
</dbReference>
<dbReference type="SUPFAM" id="SSF53187">
    <property type="entry name" value="Zn-dependent exopeptidases"/>
    <property type="match status" value="1"/>
</dbReference>
<accession>A0A401ZJJ3</accession>
<feature type="domain" description="Peptidase M20 dimerisation" evidence="4">
    <location>
        <begin position="207"/>
        <end position="342"/>
    </location>
</feature>
<dbReference type="RefSeq" id="WP_126599792.1">
    <property type="nucleotide sequence ID" value="NZ_BIFQ01000001.1"/>
</dbReference>
<keyword evidence="1" id="KW-0645">Protease</keyword>
<dbReference type="AlphaFoldDB" id="A0A401ZJJ3"/>
<dbReference type="Proteomes" id="UP000287224">
    <property type="component" value="Unassembled WGS sequence"/>
</dbReference>
<keyword evidence="6" id="KW-1185">Reference proteome</keyword>
<keyword evidence="3" id="KW-0378">Hydrolase</keyword>
<dbReference type="PANTHER" id="PTHR43270:SF12">
    <property type="entry name" value="SUCCINYL-DIAMINOPIMELATE DESUCCINYLASE"/>
    <property type="match status" value="1"/>
</dbReference>
<evidence type="ECO:0000256" key="3">
    <source>
        <dbReference type="ARBA" id="ARBA00022801"/>
    </source>
</evidence>
<dbReference type="Gene3D" id="3.40.630.10">
    <property type="entry name" value="Zn peptidases"/>
    <property type="match status" value="1"/>
</dbReference>
<keyword evidence="2" id="KW-0479">Metal-binding</keyword>
<comment type="caution">
    <text evidence="5">The sequence shown here is derived from an EMBL/GenBank/DDBJ whole genome shotgun (WGS) entry which is preliminary data.</text>
</comment>
<dbReference type="InterPro" id="IPR002933">
    <property type="entry name" value="Peptidase_M20"/>
</dbReference>
<protein>
    <submittedName>
        <fullName evidence="5">Dipeptidase</fullName>
    </submittedName>
</protein>
<reference evidence="6" key="1">
    <citation type="submission" date="2018-12" db="EMBL/GenBank/DDBJ databases">
        <title>Tengunoibacter tsumagoiensis gen. nov., sp. nov., Dictyobacter kobayashii sp. nov., D. alpinus sp. nov., and D. joshuensis sp. nov. and description of Dictyobacteraceae fam. nov. within the order Ktedonobacterales isolated from Tengu-no-mugimeshi.</title>
        <authorList>
            <person name="Wang C.M."/>
            <person name="Zheng Y."/>
            <person name="Sakai Y."/>
            <person name="Toyoda A."/>
            <person name="Minakuchi Y."/>
            <person name="Abe K."/>
            <person name="Yokota A."/>
            <person name="Yabe S."/>
        </authorList>
    </citation>
    <scope>NUCLEOTIDE SEQUENCE [LARGE SCALE GENOMIC DNA]</scope>
    <source>
        <strain evidence="6">S-27</strain>
    </source>
</reference>
<dbReference type="GO" id="GO:0046872">
    <property type="term" value="F:metal ion binding"/>
    <property type="evidence" value="ECO:0007669"/>
    <property type="project" value="UniProtKB-KW"/>
</dbReference>
<dbReference type="GO" id="GO:0008233">
    <property type="term" value="F:peptidase activity"/>
    <property type="evidence" value="ECO:0007669"/>
    <property type="project" value="UniProtKB-KW"/>
</dbReference>
<evidence type="ECO:0000256" key="1">
    <source>
        <dbReference type="ARBA" id="ARBA00022670"/>
    </source>
</evidence>
<evidence type="ECO:0000313" key="5">
    <source>
        <dbReference type="EMBL" id="GCE07021.1"/>
    </source>
</evidence>
<dbReference type="InterPro" id="IPR011650">
    <property type="entry name" value="Peptidase_M20_dimer"/>
</dbReference>
<dbReference type="EMBL" id="BIFQ01000001">
    <property type="protein sequence ID" value="GCE07021.1"/>
    <property type="molecule type" value="Genomic_DNA"/>
</dbReference>
<name>A0A401ZJJ3_9CHLR</name>
<evidence type="ECO:0000256" key="2">
    <source>
        <dbReference type="ARBA" id="ARBA00022723"/>
    </source>
</evidence>
<dbReference type="GO" id="GO:0006508">
    <property type="term" value="P:proteolysis"/>
    <property type="evidence" value="ECO:0007669"/>
    <property type="project" value="UniProtKB-KW"/>
</dbReference>
<organism evidence="5 6">
    <name type="scientific">Dictyobacter aurantiacus</name>
    <dbReference type="NCBI Taxonomy" id="1936993"/>
    <lineage>
        <taxon>Bacteria</taxon>
        <taxon>Bacillati</taxon>
        <taxon>Chloroflexota</taxon>
        <taxon>Ktedonobacteria</taxon>
        <taxon>Ktedonobacterales</taxon>
        <taxon>Dictyobacteraceae</taxon>
        <taxon>Dictyobacter</taxon>
    </lineage>
</organism>
<dbReference type="Pfam" id="PF01546">
    <property type="entry name" value="Peptidase_M20"/>
    <property type="match status" value="1"/>
</dbReference>